<organism>
    <name type="scientific">Culex quinquefasciatus</name>
    <name type="common">Southern house mosquito</name>
    <name type="synonym">Culex pungens</name>
    <dbReference type="NCBI Taxonomy" id="7176"/>
    <lineage>
        <taxon>Eukaryota</taxon>
        <taxon>Metazoa</taxon>
        <taxon>Ecdysozoa</taxon>
        <taxon>Arthropoda</taxon>
        <taxon>Hexapoda</taxon>
        <taxon>Insecta</taxon>
        <taxon>Pterygota</taxon>
        <taxon>Neoptera</taxon>
        <taxon>Endopterygota</taxon>
        <taxon>Diptera</taxon>
        <taxon>Nematocera</taxon>
        <taxon>Culicoidea</taxon>
        <taxon>Culicidae</taxon>
        <taxon>Culicinae</taxon>
        <taxon>Culicini</taxon>
        <taxon>Culex</taxon>
        <taxon>Culex</taxon>
    </lineage>
</organism>
<keyword evidence="2" id="KW-0716">Sensory transduction</keyword>
<dbReference type="InterPro" id="IPR050357">
    <property type="entry name" value="Arrestin_domain-protein"/>
</dbReference>
<keyword evidence="6" id="KW-1185">Reference proteome</keyword>
<reference evidence="4" key="1">
    <citation type="submission" date="2007-03" db="EMBL/GenBank/DDBJ databases">
        <title>Annotation of Culex pipiens quinquefasciatus.</title>
        <authorList>
            <consortium name="The Broad Institute Genome Sequencing Platform"/>
            <person name="Atkinson P.W."/>
            <person name="Hemingway J."/>
            <person name="Christensen B.M."/>
            <person name="Higgs S."/>
            <person name="Kodira C."/>
            <person name="Hannick L."/>
            <person name="Megy K."/>
            <person name="O'Leary S."/>
            <person name="Pearson M."/>
            <person name="Haas B.J."/>
            <person name="Mauceli E."/>
            <person name="Wortman J.R."/>
            <person name="Lee N.H."/>
            <person name="Guigo R."/>
            <person name="Stanke M."/>
            <person name="Alvarado L."/>
            <person name="Amedeo P."/>
            <person name="Antoine C.H."/>
            <person name="Arensburger P."/>
            <person name="Bidwell S.L."/>
            <person name="Crawford M."/>
            <person name="Camaro F."/>
            <person name="Devon K."/>
            <person name="Engels R."/>
            <person name="Hammond M."/>
            <person name="Howarth C."/>
            <person name="Koehrsen M."/>
            <person name="Lawson D."/>
            <person name="Montgomery P."/>
            <person name="Nene V."/>
            <person name="Nusbaum C."/>
            <person name="Puiu D."/>
            <person name="Romero-Severson J."/>
            <person name="Severson D.W."/>
            <person name="Shumway M."/>
            <person name="Sisk P."/>
            <person name="Stolte C."/>
            <person name="Zeng Q."/>
            <person name="Eisenstadt E."/>
            <person name="Fraser-Liggett C."/>
            <person name="Strausberg R."/>
            <person name="Galagan J."/>
            <person name="Birren B."/>
            <person name="Collins F.H."/>
        </authorList>
    </citation>
    <scope>NUCLEOTIDE SEQUENCE [LARGE SCALE GENOMIC DNA]</scope>
    <source>
        <strain evidence="4">JHB</strain>
    </source>
</reference>
<dbReference type="InterPro" id="IPR014752">
    <property type="entry name" value="Arrestin-like_C"/>
</dbReference>
<evidence type="ECO:0000256" key="2">
    <source>
        <dbReference type="ARBA" id="ARBA00022606"/>
    </source>
</evidence>
<dbReference type="InterPro" id="IPR011022">
    <property type="entry name" value="Arrestin_C-like"/>
</dbReference>
<evidence type="ECO:0000256" key="1">
    <source>
        <dbReference type="ARBA" id="ARBA00005298"/>
    </source>
</evidence>
<sequence length="338" mass="37686">MTIKIEIVLTSGSDGTFYPGQEVSGEVLVVLTKTIKVSRIKLAVYGVGVAEWSEPIVENARFLNLEQFLFQTNNDASNVAYFGKERYMYSELILCKVNGIDFVPAGGYTYGFACPLPENIPASFEGTDGYIRYTILATIERPWKQSKIFTQNFQISRHLDLNNESLFPIKAEHTKSIGCWPCLSTGHLSLSVQLPSNGFVPGQIISTHIQVHCRRNIKIRSVTTVLIQRTIYNARAPKPRQRIENQVVCKNVSAGIRMPEGGAVAEDQLQVPWMLPTSCNSKIIKICYELKVALELDTCFLQDPHAIVTIPVVIGTVAERDASELSECESIQLWPSKT</sequence>
<gene>
    <name evidence="5" type="primary">6040487</name>
    <name evidence="4" type="ORF">CpipJ_CPIJ008377</name>
</gene>
<dbReference type="SMART" id="SM01017">
    <property type="entry name" value="Arrestin_C"/>
    <property type="match status" value="1"/>
</dbReference>
<dbReference type="OMA" id="DCERNIN"/>
<protein>
    <recommendedName>
        <fullName evidence="3">Arrestin C-terminal-like domain-containing protein</fullName>
    </recommendedName>
</protein>
<dbReference type="Proteomes" id="UP000002320">
    <property type="component" value="Unassembled WGS sequence"/>
</dbReference>
<dbReference type="EnsemblMetazoa" id="CPIJ008377-RA">
    <property type="protein sequence ID" value="CPIJ008377-PA"/>
    <property type="gene ID" value="CPIJ008377"/>
</dbReference>
<proteinExistence type="inferred from homology"/>
<dbReference type="VEuPathDB" id="VectorBase:CPIJ008377"/>
<dbReference type="KEGG" id="cqu:CpipJ_CPIJ008377"/>
<dbReference type="InParanoid" id="B0WMD9"/>
<dbReference type="SUPFAM" id="SSF81296">
    <property type="entry name" value="E set domains"/>
    <property type="match status" value="2"/>
</dbReference>
<dbReference type="GO" id="GO:0005737">
    <property type="term" value="C:cytoplasm"/>
    <property type="evidence" value="ECO:0007669"/>
    <property type="project" value="TreeGrafter"/>
</dbReference>
<evidence type="ECO:0000313" key="5">
    <source>
        <dbReference type="EnsemblMetazoa" id="CPIJ008377-PA"/>
    </source>
</evidence>
<feature type="domain" description="Arrestin C-terminal-like" evidence="3">
    <location>
        <begin position="184"/>
        <end position="319"/>
    </location>
</feature>
<dbReference type="Pfam" id="PF02752">
    <property type="entry name" value="Arrestin_C"/>
    <property type="match status" value="1"/>
</dbReference>
<dbReference type="Pfam" id="PF00339">
    <property type="entry name" value="Arrestin_N"/>
    <property type="match status" value="1"/>
</dbReference>
<dbReference type="VEuPathDB" id="VectorBase:CQUJHB005113"/>
<dbReference type="STRING" id="7176.B0WMD9"/>
<dbReference type="GO" id="GO:0015031">
    <property type="term" value="P:protein transport"/>
    <property type="evidence" value="ECO:0007669"/>
    <property type="project" value="TreeGrafter"/>
</dbReference>
<dbReference type="EMBL" id="DS231997">
    <property type="protein sequence ID" value="EDS30996.1"/>
    <property type="molecule type" value="Genomic_DNA"/>
</dbReference>
<dbReference type="Gene3D" id="2.60.40.640">
    <property type="match status" value="2"/>
</dbReference>
<comment type="similarity">
    <text evidence="1">Belongs to the arrestin family.</text>
</comment>
<dbReference type="InterPro" id="IPR011021">
    <property type="entry name" value="Arrestin-like_N"/>
</dbReference>
<accession>B0WMD9</accession>
<dbReference type="PANTHER" id="PTHR11188:SF176">
    <property type="entry name" value="ARRESTIN DOMAIN-CONTAINING PROTEIN 1"/>
    <property type="match status" value="1"/>
</dbReference>
<dbReference type="AlphaFoldDB" id="B0WMD9"/>
<dbReference type="PANTHER" id="PTHR11188">
    <property type="entry name" value="ARRESTIN DOMAIN CONTAINING PROTEIN"/>
    <property type="match status" value="1"/>
</dbReference>
<evidence type="ECO:0000313" key="6">
    <source>
        <dbReference type="Proteomes" id="UP000002320"/>
    </source>
</evidence>
<dbReference type="HOGENOM" id="CLU_039221_0_0_1"/>
<dbReference type="eggNOG" id="KOG3780">
    <property type="taxonomic scope" value="Eukaryota"/>
</dbReference>
<dbReference type="InterPro" id="IPR014756">
    <property type="entry name" value="Ig_E-set"/>
</dbReference>
<dbReference type="OrthoDB" id="2333384at2759"/>
<evidence type="ECO:0000259" key="3">
    <source>
        <dbReference type="SMART" id="SM01017"/>
    </source>
</evidence>
<name>B0WMD9_CULQU</name>
<evidence type="ECO:0000313" key="4">
    <source>
        <dbReference type="EMBL" id="EDS30996.1"/>
    </source>
</evidence>
<reference evidence="5" key="2">
    <citation type="submission" date="2021-02" db="UniProtKB">
        <authorList>
            <consortium name="EnsemblMetazoa"/>
        </authorList>
    </citation>
    <scope>IDENTIFICATION</scope>
    <source>
        <strain evidence="5">JHB</strain>
    </source>
</reference>